<keyword evidence="6" id="KW-1185">Reference proteome</keyword>
<dbReference type="InterPro" id="IPR002156">
    <property type="entry name" value="RNaseH_domain"/>
</dbReference>
<evidence type="ECO:0000256" key="1">
    <source>
        <dbReference type="SAM" id="Coils"/>
    </source>
</evidence>
<dbReference type="GO" id="GO:0003676">
    <property type="term" value="F:nucleic acid binding"/>
    <property type="evidence" value="ECO:0007669"/>
    <property type="project" value="InterPro"/>
</dbReference>
<dbReference type="InterPro" id="IPR052560">
    <property type="entry name" value="RdDP_mobile_element"/>
</dbReference>
<dbReference type="InterPro" id="IPR005135">
    <property type="entry name" value="Endo/exonuclease/phosphatase"/>
</dbReference>
<dbReference type="InterPro" id="IPR043502">
    <property type="entry name" value="DNA/RNA_pol_sf"/>
</dbReference>
<protein>
    <submittedName>
        <fullName evidence="5">Uncharacterized protein</fullName>
    </submittedName>
</protein>
<feature type="region of interest" description="Disordered" evidence="2">
    <location>
        <begin position="462"/>
        <end position="486"/>
    </location>
</feature>
<evidence type="ECO:0000259" key="3">
    <source>
        <dbReference type="PROSITE" id="PS50878"/>
    </source>
</evidence>
<feature type="domain" description="Reverse transcriptase" evidence="3">
    <location>
        <begin position="538"/>
        <end position="808"/>
    </location>
</feature>
<dbReference type="PANTHER" id="PTHR36688:SF2">
    <property type="entry name" value="ENDONUCLEASE_EXONUCLEASE_PHOSPHATASE DOMAIN-CONTAINING PROTEIN"/>
    <property type="match status" value="1"/>
</dbReference>
<dbReference type="GO" id="GO:0004523">
    <property type="term" value="F:RNA-DNA hybrid ribonuclease activity"/>
    <property type="evidence" value="ECO:0007669"/>
    <property type="project" value="InterPro"/>
</dbReference>
<dbReference type="GO" id="GO:0006259">
    <property type="term" value="P:DNA metabolic process"/>
    <property type="evidence" value="ECO:0007669"/>
    <property type="project" value="UniProtKB-ARBA"/>
</dbReference>
<sequence>MNTRRDQTNRNGARPVRTPQAGAAPGSVPQRSPPSATGGPFVLSCGARGRARIATGRKPSKVKETPDINIMQWNAEGVSNKKEELVHFLHKNSINICCLQETHLQEGKPFKIRGYQVFSNGRKGRAKGGVMTLVRNNINATEVKKLTGEAEYIEVKVIIQDSTFNIVNYYCPDDKMLSLDTIQVPDSGFLIAGDFNSRSQSWGYSNMDNRGEEVEAWQDEHHLILANDPTDTHTFYSRRWHTTTTPDLAFCTDDIHRKISRKVEEQLGGSDHRPVVLTMRAKAPEHSQHPRWNYKKAQWGLFSVRTNELTKGIEVTDRNINNVVKDFNNSISQAAKECIPNGARKDYTPYWTSELQKAHDALTEARREAETNPSQENNIKLQERKAKFLRTKLESKRRSWREKTASLNMEKDTTKLWKLTKALNDESTKGQKITLENEGNTLTGRAAANNFATAYAAESNTTIPQHHQKEIRQEEKERTPGENEVPDAMHTDISLAEMKKAIRKLKKKKSPGPDNITNEMLQHLGNTALQKLLDIYNLSWKQGQVPQCWREATMIPILKRGKNKSKAQSYRPISLTSCVCKTMERIINQRLQLYLETQSIIAPEQAGFRQYRSTEDQTTHLSQVIEDAFQAKKAVLAVFIDLQKAFDKVWKDGLLVKLLRCGIRGNMFQWTKSYLHNRRARVSVDGRCGQKVLLRQGVPQGGVLSPSLFILFINDIVAELPRGVHAALYADDLVLWCSEEYATTATYRIQIALESVAAWAESWCVTINREKSTATLFTLSTKAKPGKLTLGNTTLKYEDQQTYLGVTFDKKMTWKPHINQAEGKARRKLNILRKLAGTTWGATDKILKSVYQGTVRPHLEYGSNSWMTAAKTHLQTLDKVQNQALRLITGAMKTTPIVKMEETSSIPPLAKRREQKAMLQANKFRCSQNHPMKERLQTLSSGRLKRSSFAVEARALNRKHQETLPNQVIPISFSLDAPPWEDTEETVTVQTTIPHINNKGEHSDQVLKALTLATLEERYPDDAWIRVYTDGSATNAVKSGGAGVHIQYPGGERTEETLPTGLYCTNYKAEVYALIQAAHTIATRADHNTNVVFLTDALSVLQAYNSDSQPSLKKALNNIKSLRTVLQWIPSHCGIEGNEKADDLAKSGAEKEQEDNAVSLAELNTITKALFRTPAQKDSLHLLSRPEQVTIFRLRTGHNRLNKHLHSKLKVVPSPMCPCGEAEQDTHHILQDCGNFQLLRRKMWPEPTPIQDKLYGTVASLQMTTTFLNWTGLHV</sequence>
<name>A0AAN9AKX6_9CAEN</name>
<dbReference type="SUPFAM" id="SSF56219">
    <property type="entry name" value="DNase I-like"/>
    <property type="match status" value="1"/>
</dbReference>
<feature type="region of interest" description="Disordered" evidence="2">
    <location>
        <begin position="1"/>
        <end position="40"/>
    </location>
</feature>
<dbReference type="PANTHER" id="PTHR36688">
    <property type="entry name" value="ENDO/EXONUCLEASE/PHOSPHATASE DOMAIN-CONTAINING PROTEIN"/>
    <property type="match status" value="1"/>
</dbReference>
<organism evidence="5 6">
    <name type="scientific">Littorina saxatilis</name>
    <dbReference type="NCBI Taxonomy" id="31220"/>
    <lineage>
        <taxon>Eukaryota</taxon>
        <taxon>Metazoa</taxon>
        <taxon>Spiralia</taxon>
        <taxon>Lophotrochozoa</taxon>
        <taxon>Mollusca</taxon>
        <taxon>Gastropoda</taxon>
        <taxon>Caenogastropoda</taxon>
        <taxon>Littorinimorpha</taxon>
        <taxon>Littorinoidea</taxon>
        <taxon>Littorinidae</taxon>
        <taxon>Littorina</taxon>
    </lineage>
</organism>
<comment type="caution">
    <text evidence="5">The sequence shown here is derived from an EMBL/GenBank/DDBJ whole genome shotgun (WGS) entry which is preliminary data.</text>
</comment>
<dbReference type="AlphaFoldDB" id="A0AAN9AKX6"/>
<evidence type="ECO:0000256" key="2">
    <source>
        <dbReference type="SAM" id="MobiDB-lite"/>
    </source>
</evidence>
<feature type="coiled-coil region" evidence="1">
    <location>
        <begin position="352"/>
        <end position="399"/>
    </location>
</feature>
<gene>
    <name evidence="5" type="ORF">V1264_022620</name>
</gene>
<dbReference type="EMBL" id="JBAMIC010004070">
    <property type="protein sequence ID" value="KAK7088735.1"/>
    <property type="molecule type" value="Genomic_DNA"/>
</dbReference>
<dbReference type="Pfam" id="PF14529">
    <property type="entry name" value="Exo_endo_phos_2"/>
    <property type="match status" value="1"/>
</dbReference>
<evidence type="ECO:0000313" key="5">
    <source>
        <dbReference type="EMBL" id="KAK7088735.1"/>
    </source>
</evidence>
<keyword evidence="1" id="KW-0175">Coiled coil</keyword>
<evidence type="ECO:0000313" key="6">
    <source>
        <dbReference type="Proteomes" id="UP001374579"/>
    </source>
</evidence>
<dbReference type="Pfam" id="PF00078">
    <property type="entry name" value="RVT_1"/>
    <property type="match status" value="1"/>
</dbReference>
<dbReference type="PROSITE" id="PS50879">
    <property type="entry name" value="RNASE_H_1"/>
    <property type="match status" value="1"/>
</dbReference>
<dbReference type="Gene3D" id="3.60.10.10">
    <property type="entry name" value="Endonuclease/exonuclease/phosphatase"/>
    <property type="match status" value="1"/>
</dbReference>
<feature type="compositionally biased region" description="Basic and acidic residues" evidence="2">
    <location>
        <begin position="467"/>
        <end position="481"/>
    </location>
</feature>
<evidence type="ECO:0000259" key="4">
    <source>
        <dbReference type="PROSITE" id="PS50879"/>
    </source>
</evidence>
<dbReference type="InterPro" id="IPR000477">
    <property type="entry name" value="RT_dom"/>
</dbReference>
<reference evidence="5 6" key="1">
    <citation type="submission" date="2024-02" db="EMBL/GenBank/DDBJ databases">
        <title>Chromosome-scale genome assembly of the rough periwinkle Littorina saxatilis.</title>
        <authorList>
            <person name="De Jode A."/>
            <person name="Faria R."/>
            <person name="Formenti G."/>
            <person name="Sims Y."/>
            <person name="Smith T.P."/>
            <person name="Tracey A."/>
            <person name="Wood J.M.D."/>
            <person name="Zagrodzka Z.B."/>
            <person name="Johannesson K."/>
            <person name="Butlin R.K."/>
            <person name="Leder E.H."/>
        </authorList>
    </citation>
    <scope>NUCLEOTIDE SEQUENCE [LARGE SCALE GENOMIC DNA]</scope>
    <source>
        <strain evidence="5">Snail1</strain>
        <tissue evidence="5">Muscle</tissue>
    </source>
</reference>
<dbReference type="SUPFAM" id="SSF53098">
    <property type="entry name" value="Ribonuclease H-like"/>
    <property type="match status" value="1"/>
</dbReference>
<dbReference type="InterPro" id="IPR036691">
    <property type="entry name" value="Endo/exonu/phosph_ase_sf"/>
</dbReference>
<proteinExistence type="predicted"/>
<dbReference type="InterPro" id="IPR036397">
    <property type="entry name" value="RNaseH_sf"/>
</dbReference>
<dbReference type="Pfam" id="PF00075">
    <property type="entry name" value="RNase_H"/>
    <property type="match status" value="1"/>
</dbReference>
<dbReference type="InterPro" id="IPR012337">
    <property type="entry name" value="RNaseH-like_sf"/>
</dbReference>
<dbReference type="PROSITE" id="PS50878">
    <property type="entry name" value="RT_POL"/>
    <property type="match status" value="1"/>
</dbReference>
<accession>A0AAN9AKX6</accession>
<dbReference type="Proteomes" id="UP001374579">
    <property type="component" value="Unassembled WGS sequence"/>
</dbReference>
<dbReference type="Gene3D" id="3.30.420.10">
    <property type="entry name" value="Ribonuclease H-like superfamily/Ribonuclease H"/>
    <property type="match status" value="1"/>
</dbReference>
<dbReference type="CDD" id="cd09276">
    <property type="entry name" value="Rnase_HI_RT_non_LTR"/>
    <property type="match status" value="1"/>
</dbReference>
<dbReference type="CDD" id="cd01650">
    <property type="entry name" value="RT_nLTR_like"/>
    <property type="match status" value="1"/>
</dbReference>
<dbReference type="SUPFAM" id="SSF56672">
    <property type="entry name" value="DNA/RNA polymerases"/>
    <property type="match status" value="1"/>
</dbReference>
<feature type="domain" description="RNase H type-1" evidence="4">
    <location>
        <begin position="1021"/>
        <end position="1150"/>
    </location>
</feature>